<comment type="catalytic activity">
    <reaction evidence="2">
        <text>L-aspartyl-tRNA(Asn) + L-glutamine + ATP + H2O = L-asparaginyl-tRNA(Asn) + L-glutamate + ADP + phosphate + 2 H(+)</text>
        <dbReference type="Rhea" id="RHEA:14513"/>
        <dbReference type="Rhea" id="RHEA-COMP:9674"/>
        <dbReference type="Rhea" id="RHEA-COMP:9677"/>
        <dbReference type="ChEBI" id="CHEBI:15377"/>
        <dbReference type="ChEBI" id="CHEBI:15378"/>
        <dbReference type="ChEBI" id="CHEBI:29985"/>
        <dbReference type="ChEBI" id="CHEBI:30616"/>
        <dbReference type="ChEBI" id="CHEBI:43474"/>
        <dbReference type="ChEBI" id="CHEBI:58359"/>
        <dbReference type="ChEBI" id="CHEBI:78515"/>
        <dbReference type="ChEBI" id="CHEBI:78516"/>
        <dbReference type="ChEBI" id="CHEBI:456216"/>
    </reaction>
</comment>
<dbReference type="GO" id="GO:0006412">
    <property type="term" value="P:translation"/>
    <property type="evidence" value="ECO:0007669"/>
    <property type="project" value="UniProtKB-UniRule"/>
</dbReference>
<name>A0A0C2HM99_9BACT</name>
<dbReference type="Pfam" id="PF02686">
    <property type="entry name" value="GatC"/>
    <property type="match status" value="1"/>
</dbReference>
<proteinExistence type="inferred from homology"/>
<keyword evidence="4" id="KW-1185">Reference proteome</keyword>
<accession>A0A0C2HM99</accession>
<organism evidence="3 4">
    <name type="scientific">Geoalkalibacter ferrihydriticus DSM 17813</name>
    <dbReference type="NCBI Taxonomy" id="1121915"/>
    <lineage>
        <taxon>Bacteria</taxon>
        <taxon>Pseudomonadati</taxon>
        <taxon>Thermodesulfobacteriota</taxon>
        <taxon>Desulfuromonadia</taxon>
        <taxon>Desulfuromonadales</taxon>
        <taxon>Geoalkalibacteraceae</taxon>
        <taxon>Geoalkalibacter</taxon>
    </lineage>
</organism>
<keyword evidence="2 3" id="KW-0436">Ligase</keyword>
<dbReference type="EMBL" id="JWJD01000005">
    <property type="protein sequence ID" value="KIH76090.1"/>
    <property type="molecule type" value="Genomic_DNA"/>
</dbReference>
<comment type="similarity">
    <text evidence="2">Belongs to the GatC family.</text>
</comment>
<dbReference type="HAMAP" id="MF_00122">
    <property type="entry name" value="GatC"/>
    <property type="match status" value="1"/>
</dbReference>
<protein>
    <recommendedName>
        <fullName evidence="2">Aspartyl/glutamyl-tRNA(Asn/Gln) amidotransferase subunit C</fullName>
        <shortName evidence="2">Asp/Glu-ADT subunit C</shortName>
        <ecNumber evidence="2">6.3.5.-</ecNumber>
    </recommendedName>
</protein>
<dbReference type="RefSeq" id="WP_040100048.1">
    <property type="nucleotide sequence ID" value="NZ_JWJD01000005.1"/>
</dbReference>
<keyword evidence="3" id="KW-0808">Transferase</keyword>
<gene>
    <name evidence="2 3" type="primary">gatC</name>
    <name evidence="3" type="ORF">GFER_12640</name>
</gene>
<sequence length="95" mass="10153">MKITSGEVEKVAGLARLALSADEIQALTSQMDAILSYVDKLNELDVADIVPTAHAVPVENALRDDQVRPSIGQDKALKNAPAAVNGCFRVPRVIE</sequence>
<keyword evidence="2" id="KW-0547">Nucleotide-binding</keyword>
<evidence type="ECO:0000256" key="1">
    <source>
        <dbReference type="ARBA" id="ARBA00022840"/>
    </source>
</evidence>
<dbReference type="Proteomes" id="UP000035068">
    <property type="component" value="Unassembled WGS sequence"/>
</dbReference>
<keyword evidence="1 2" id="KW-0067">ATP-binding</keyword>
<dbReference type="Gene3D" id="1.10.20.60">
    <property type="entry name" value="Glu-tRNAGln amidotransferase C subunit, N-terminal domain"/>
    <property type="match status" value="1"/>
</dbReference>
<dbReference type="InterPro" id="IPR036113">
    <property type="entry name" value="Asp/Glu-ADT_sf_sub_c"/>
</dbReference>
<evidence type="ECO:0000313" key="4">
    <source>
        <dbReference type="Proteomes" id="UP000035068"/>
    </source>
</evidence>
<dbReference type="GO" id="GO:0050567">
    <property type="term" value="F:glutaminyl-tRNA synthase (glutamine-hydrolyzing) activity"/>
    <property type="evidence" value="ECO:0007669"/>
    <property type="project" value="UniProtKB-UniRule"/>
</dbReference>
<comment type="catalytic activity">
    <reaction evidence="2">
        <text>L-glutamyl-tRNA(Gln) + L-glutamine + ATP + H2O = L-glutaminyl-tRNA(Gln) + L-glutamate + ADP + phosphate + H(+)</text>
        <dbReference type="Rhea" id="RHEA:17521"/>
        <dbReference type="Rhea" id="RHEA-COMP:9681"/>
        <dbReference type="Rhea" id="RHEA-COMP:9684"/>
        <dbReference type="ChEBI" id="CHEBI:15377"/>
        <dbReference type="ChEBI" id="CHEBI:15378"/>
        <dbReference type="ChEBI" id="CHEBI:29985"/>
        <dbReference type="ChEBI" id="CHEBI:30616"/>
        <dbReference type="ChEBI" id="CHEBI:43474"/>
        <dbReference type="ChEBI" id="CHEBI:58359"/>
        <dbReference type="ChEBI" id="CHEBI:78520"/>
        <dbReference type="ChEBI" id="CHEBI:78521"/>
        <dbReference type="ChEBI" id="CHEBI:456216"/>
    </reaction>
</comment>
<dbReference type="PANTHER" id="PTHR15004:SF0">
    <property type="entry name" value="GLUTAMYL-TRNA(GLN) AMIDOTRANSFERASE SUBUNIT C, MITOCHONDRIAL"/>
    <property type="match status" value="1"/>
</dbReference>
<dbReference type="GO" id="GO:0005524">
    <property type="term" value="F:ATP binding"/>
    <property type="evidence" value="ECO:0007669"/>
    <property type="project" value="UniProtKB-KW"/>
</dbReference>
<dbReference type="NCBIfam" id="TIGR00135">
    <property type="entry name" value="gatC"/>
    <property type="match status" value="1"/>
</dbReference>
<dbReference type="SUPFAM" id="SSF141000">
    <property type="entry name" value="Glu-tRNAGln amidotransferase C subunit"/>
    <property type="match status" value="1"/>
</dbReference>
<comment type="caution">
    <text evidence="3">The sequence shown here is derived from an EMBL/GenBank/DDBJ whole genome shotgun (WGS) entry which is preliminary data.</text>
</comment>
<keyword evidence="2" id="KW-0648">Protein biosynthesis</keyword>
<dbReference type="GO" id="GO:0070681">
    <property type="term" value="P:glutaminyl-tRNAGln biosynthesis via transamidation"/>
    <property type="evidence" value="ECO:0007669"/>
    <property type="project" value="TreeGrafter"/>
</dbReference>
<comment type="subunit">
    <text evidence="2">Heterotrimer of A, B and C subunits.</text>
</comment>
<dbReference type="InterPro" id="IPR003837">
    <property type="entry name" value="GatC"/>
</dbReference>
<dbReference type="GO" id="GO:0016740">
    <property type="term" value="F:transferase activity"/>
    <property type="evidence" value="ECO:0007669"/>
    <property type="project" value="UniProtKB-KW"/>
</dbReference>
<dbReference type="PANTHER" id="PTHR15004">
    <property type="entry name" value="GLUTAMYL-TRNA(GLN) AMIDOTRANSFERASE SUBUNIT C, MITOCHONDRIAL"/>
    <property type="match status" value="1"/>
</dbReference>
<evidence type="ECO:0000313" key="3">
    <source>
        <dbReference type="EMBL" id="KIH76090.1"/>
    </source>
</evidence>
<reference evidence="3 4" key="1">
    <citation type="submission" date="2014-12" db="EMBL/GenBank/DDBJ databases">
        <title>Genomes of Geoalkalibacter ferrihydriticus and Geoalkalibacter subterraneus, two haloalkaliphilic metal-reducing members of the Geobacteraceae.</title>
        <authorList>
            <person name="Badalamenti J.P."/>
            <person name="Torres C.I."/>
            <person name="Krajmalnik-Brown R."/>
            <person name="Bond D.R."/>
        </authorList>
    </citation>
    <scope>NUCLEOTIDE SEQUENCE [LARGE SCALE GENOMIC DNA]</scope>
    <source>
        <strain evidence="3 4">DSM 17813</strain>
    </source>
</reference>
<dbReference type="GO" id="GO:0006450">
    <property type="term" value="P:regulation of translational fidelity"/>
    <property type="evidence" value="ECO:0007669"/>
    <property type="project" value="InterPro"/>
</dbReference>
<evidence type="ECO:0000256" key="2">
    <source>
        <dbReference type="HAMAP-Rule" id="MF_00122"/>
    </source>
</evidence>
<dbReference type="GO" id="GO:0050566">
    <property type="term" value="F:asparaginyl-tRNA synthase (glutamine-hydrolyzing) activity"/>
    <property type="evidence" value="ECO:0007669"/>
    <property type="project" value="RHEA"/>
</dbReference>
<comment type="function">
    <text evidence="2">Allows the formation of correctly charged Asn-tRNA(Asn) or Gln-tRNA(Gln) through the transamidation of misacylated Asp-tRNA(Asn) or Glu-tRNA(Gln) in organisms which lack either or both of asparaginyl-tRNA or glutaminyl-tRNA synthetases. The reaction takes place in the presence of glutamine and ATP through an activated phospho-Asp-tRNA(Asn) or phospho-Glu-tRNA(Gln).</text>
</comment>
<dbReference type="EC" id="6.3.5.-" evidence="2"/>
<dbReference type="AlphaFoldDB" id="A0A0C2HM99"/>